<reference evidence="6 7" key="1">
    <citation type="submission" date="2018-10" db="EMBL/GenBank/DDBJ databases">
        <authorList>
            <person name="Li J."/>
        </authorList>
    </citation>
    <scope>NUCLEOTIDE SEQUENCE [LARGE SCALE GENOMIC DNA]</scope>
    <source>
        <strain evidence="6 7">JCM 11654</strain>
    </source>
</reference>
<comment type="caution">
    <text evidence="6">The sequence shown here is derived from an EMBL/GenBank/DDBJ whole genome shotgun (WGS) entry which is preliminary data.</text>
</comment>
<protein>
    <recommendedName>
        <fullName evidence="1">D-inositol 3-phosphate glycosyltransferase</fullName>
    </recommendedName>
</protein>
<keyword evidence="7" id="KW-1185">Reference proteome</keyword>
<dbReference type="PANTHER" id="PTHR45947">
    <property type="entry name" value="SULFOQUINOVOSYL TRANSFERASE SQD2"/>
    <property type="match status" value="1"/>
</dbReference>
<dbReference type="AlphaFoldDB" id="A0A3L7APK7"/>
<gene>
    <name evidence="6" type="ORF">D9V34_10230</name>
</gene>
<evidence type="ECO:0000313" key="6">
    <source>
        <dbReference type="EMBL" id="RLP82443.1"/>
    </source>
</evidence>
<dbReference type="InterPro" id="IPR001296">
    <property type="entry name" value="Glyco_trans_1"/>
</dbReference>
<name>A0A3L7APK7_9MICO</name>
<dbReference type="Proteomes" id="UP000269438">
    <property type="component" value="Unassembled WGS sequence"/>
</dbReference>
<organism evidence="6 7">
    <name type="scientific">Mycetocola lacteus</name>
    <dbReference type="NCBI Taxonomy" id="76637"/>
    <lineage>
        <taxon>Bacteria</taxon>
        <taxon>Bacillati</taxon>
        <taxon>Actinomycetota</taxon>
        <taxon>Actinomycetes</taxon>
        <taxon>Micrococcales</taxon>
        <taxon>Microbacteriaceae</taxon>
        <taxon>Mycetocola</taxon>
    </lineage>
</organism>
<sequence length="393" mass="43581">MGTDTFAPDVNGAARFTERLAAGLVARGHDVHVVAPAASYRHGTWTEPHEGQRMTLHRLFSVRWYPHDWLRFALPWTINRNAAKVLDELKPDVVHSQSFFVIGRGLSVQAQKRGIRIVATNHVMPENMLEFTMVPQAFQKQLIAWAWRLAERALGRAESVTTPTRRAADFLERYTNIRDVHAISCGIDSSRYTPSFEPRTENRILFVGRITGEKQIDVLIRAVASLDPELDAKLTIIGGGDQKKALQELVSELGLGERVHFAGYVTDEELRQAYTDATVFAMPSIAELQSIATMEAMSTALPVVAADAMALPHLVHDGENGHLFEPGNVADLAEKLTDVLTADTDKLNAFKNASLRLIAPHDIERTLNTFEALYRGEEVVDPVTEIGAEQSAE</sequence>
<dbReference type="SUPFAM" id="SSF53756">
    <property type="entry name" value="UDP-Glycosyltransferase/glycogen phosphorylase"/>
    <property type="match status" value="1"/>
</dbReference>
<dbReference type="Gene3D" id="3.40.50.2000">
    <property type="entry name" value="Glycogen Phosphorylase B"/>
    <property type="match status" value="2"/>
</dbReference>
<dbReference type="Pfam" id="PF00534">
    <property type="entry name" value="Glycos_transf_1"/>
    <property type="match status" value="1"/>
</dbReference>
<feature type="domain" description="Glycosyltransferase subfamily 4-like N-terminal" evidence="5">
    <location>
        <begin position="10"/>
        <end position="191"/>
    </location>
</feature>
<proteinExistence type="predicted"/>
<keyword evidence="3 6" id="KW-0808">Transferase</keyword>
<dbReference type="InterPro" id="IPR028098">
    <property type="entry name" value="Glyco_trans_4-like_N"/>
</dbReference>
<dbReference type="OrthoDB" id="9802525at2"/>
<dbReference type="PANTHER" id="PTHR45947:SF3">
    <property type="entry name" value="SULFOQUINOVOSYL TRANSFERASE SQD2"/>
    <property type="match status" value="1"/>
</dbReference>
<accession>A0A3L7APK7</accession>
<evidence type="ECO:0000259" key="4">
    <source>
        <dbReference type="Pfam" id="PF00534"/>
    </source>
</evidence>
<dbReference type="GO" id="GO:1901137">
    <property type="term" value="P:carbohydrate derivative biosynthetic process"/>
    <property type="evidence" value="ECO:0007669"/>
    <property type="project" value="UniProtKB-ARBA"/>
</dbReference>
<evidence type="ECO:0000259" key="5">
    <source>
        <dbReference type="Pfam" id="PF13439"/>
    </source>
</evidence>
<keyword evidence="2" id="KW-0328">Glycosyltransferase</keyword>
<dbReference type="InterPro" id="IPR050194">
    <property type="entry name" value="Glycosyltransferase_grp1"/>
</dbReference>
<dbReference type="GO" id="GO:0016757">
    <property type="term" value="F:glycosyltransferase activity"/>
    <property type="evidence" value="ECO:0007669"/>
    <property type="project" value="UniProtKB-KW"/>
</dbReference>
<evidence type="ECO:0000256" key="1">
    <source>
        <dbReference type="ARBA" id="ARBA00021292"/>
    </source>
</evidence>
<evidence type="ECO:0000256" key="2">
    <source>
        <dbReference type="ARBA" id="ARBA00022676"/>
    </source>
</evidence>
<evidence type="ECO:0000313" key="7">
    <source>
        <dbReference type="Proteomes" id="UP000269438"/>
    </source>
</evidence>
<dbReference type="EMBL" id="RCUY01000009">
    <property type="protein sequence ID" value="RLP82443.1"/>
    <property type="molecule type" value="Genomic_DNA"/>
</dbReference>
<feature type="domain" description="Glycosyl transferase family 1" evidence="4">
    <location>
        <begin position="197"/>
        <end position="353"/>
    </location>
</feature>
<evidence type="ECO:0000256" key="3">
    <source>
        <dbReference type="ARBA" id="ARBA00022679"/>
    </source>
</evidence>
<dbReference type="Pfam" id="PF13439">
    <property type="entry name" value="Glyco_transf_4"/>
    <property type="match status" value="1"/>
</dbReference>